<evidence type="ECO:0000313" key="3">
    <source>
        <dbReference type="Proteomes" id="UP001176941"/>
    </source>
</evidence>
<dbReference type="EMBL" id="OX459952">
    <property type="protein sequence ID" value="CAI9158059.1"/>
    <property type="molecule type" value="Genomic_DNA"/>
</dbReference>
<name>A0ABN8Y927_RANTA</name>
<organism evidence="2 3">
    <name type="scientific">Rangifer tarandus platyrhynchus</name>
    <name type="common">Svalbard reindeer</name>
    <dbReference type="NCBI Taxonomy" id="3082113"/>
    <lineage>
        <taxon>Eukaryota</taxon>
        <taxon>Metazoa</taxon>
        <taxon>Chordata</taxon>
        <taxon>Craniata</taxon>
        <taxon>Vertebrata</taxon>
        <taxon>Euteleostomi</taxon>
        <taxon>Mammalia</taxon>
        <taxon>Eutheria</taxon>
        <taxon>Laurasiatheria</taxon>
        <taxon>Artiodactyla</taxon>
        <taxon>Ruminantia</taxon>
        <taxon>Pecora</taxon>
        <taxon>Cervidae</taxon>
        <taxon>Odocoileinae</taxon>
        <taxon>Rangifer</taxon>
    </lineage>
</organism>
<keyword evidence="3" id="KW-1185">Reference proteome</keyword>
<feature type="region of interest" description="Disordered" evidence="1">
    <location>
        <begin position="96"/>
        <end position="122"/>
    </location>
</feature>
<reference evidence="2" key="1">
    <citation type="submission" date="2023-04" db="EMBL/GenBank/DDBJ databases">
        <authorList>
            <consortium name="ELIXIR-Norway"/>
        </authorList>
    </citation>
    <scope>NUCLEOTIDE SEQUENCE [LARGE SCALE GENOMIC DNA]</scope>
</reference>
<accession>A0ABN8Y927</accession>
<gene>
    <name evidence="2" type="ORF">MRATA1EN1_LOCUS7021</name>
</gene>
<evidence type="ECO:0000313" key="2">
    <source>
        <dbReference type="EMBL" id="CAI9158059.1"/>
    </source>
</evidence>
<proteinExistence type="predicted"/>
<protein>
    <submittedName>
        <fullName evidence="2">Uncharacterized protein</fullName>
    </submittedName>
</protein>
<dbReference type="Proteomes" id="UP001176941">
    <property type="component" value="Chromosome 16"/>
</dbReference>
<sequence length="146" mass="15294">MGALNVPCALKVLSPLEWLVDEGKERRWEERDPPGLVTPIYWPSDPHLPACFAGGQSPCGHITGAPETAALRFCTPGGLGEHCWGPGSLTLHALAERNPSQPGAPLSGYAGSEPGTLPASQTTSVSCSLEGVWATGETHIQGRLTD</sequence>
<evidence type="ECO:0000256" key="1">
    <source>
        <dbReference type="SAM" id="MobiDB-lite"/>
    </source>
</evidence>